<accession>I3YCX1</accession>
<dbReference type="HOGENOM" id="CLU_052663_0_0_6"/>
<dbReference type="AlphaFoldDB" id="I3YCX1"/>
<organism evidence="2 3">
    <name type="scientific">Thiocystis violascens (strain ATCC 17096 / DSM 198 / 6111)</name>
    <name type="common">Chromatium violascens</name>
    <dbReference type="NCBI Taxonomy" id="765911"/>
    <lineage>
        <taxon>Bacteria</taxon>
        <taxon>Pseudomonadati</taxon>
        <taxon>Pseudomonadota</taxon>
        <taxon>Gammaproteobacteria</taxon>
        <taxon>Chromatiales</taxon>
        <taxon>Chromatiaceae</taxon>
        <taxon>Thiocystis</taxon>
    </lineage>
</organism>
<protein>
    <recommendedName>
        <fullName evidence="1">Transposase IS701-like DDE domain-containing protein</fullName>
    </recommendedName>
</protein>
<keyword evidence="3" id="KW-1185">Reference proteome</keyword>
<sequence length="428" mass="48286">MGVLLTNTVCWAAFERAGLRVYRLGALSWMFRHTKLVWERLWEVSVAVVLEQYGVHEGILAADDSDQRRAKRTPRIHRAHKLCDKKTGGYFNGQALVFLLLVTSTVTVPVGFRFSCPDPKQVAWRREEQRWKRLNVAKAQRPPCPPADSAYPGKAQLVLELIQTFRQAHPQVRIKAMLADALYGTQAFMDQASALCSGIQTVSQLRGNQKVRFRGQERPLTAFFSAYPGVTQRIRVRGGTEIEVIVSSARGLVCAHGKKRFVVALRDPCETEFRDLVATDLSWRTLDIVQVDTLRWLVEVFLEDWKLNEGWGQLAKQPDEEGASRSLTLSLLLDHALLLHPEQRTRLNHQAPACTVGSLRHHCQSEALMDMFRRLLAAEDPAAQFAQLTETIKTLFPLAPSTKHMSGRDLGRQELTPALRYRAADACA</sequence>
<dbReference type="InterPro" id="IPR038721">
    <property type="entry name" value="IS701-like_DDE_dom"/>
</dbReference>
<evidence type="ECO:0000259" key="1">
    <source>
        <dbReference type="Pfam" id="PF13546"/>
    </source>
</evidence>
<name>I3YCX1_THIV6</name>
<reference evidence="2 3" key="1">
    <citation type="submission" date="2012-06" db="EMBL/GenBank/DDBJ databases">
        <title>Complete sequence of Thiocystis violascens DSM 198.</title>
        <authorList>
            <consortium name="US DOE Joint Genome Institute"/>
            <person name="Lucas S."/>
            <person name="Han J."/>
            <person name="Lapidus A."/>
            <person name="Cheng J.-F."/>
            <person name="Goodwin L."/>
            <person name="Pitluck S."/>
            <person name="Peters L."/>
            <person name="Ovchinnikova G."/>
            <person name="Teshima H."/>
            <person name="Detter J.C."/>
            <person name="Han C."/>
            <person name="Tapia R."/>
            <person name="Land M."/>
            <person name="Hauser L."/>
            <person name="Kyrpides N."/>
            <person name="Ivanova N."/>
            <person name="Pagani I."/>
            <person name="Vogl K."/>
            <person name="Liu Z."/>
            <person name="Frigaard N.-U."/>
            <person name="Bryant D."/>
            <person name="Woyke T."/>
        </authorList>
    </citation>
    <scope>NUCLEOTIDE SEQUENCE [LARGE SCALE GENOMIC DNA]</scope>
    <source>
        <strain evidence="3">ATCC 17096 / DSM 198 / 6111</strain>
    </source>
</reference>
<gene>
    <name evidence="2" type="ordered locus">Thivi_2947</name>
</gene>
<proteinExistence type="predicted"/>
<evidence type="ECO:0000313" key="3">
    <source>
        <dbReference type="Proteomes" id="UP000006062"/>
    </source>
</evidence>
<evidence type="ECO:0000313" key="2">
    <source>
        <dbReference type="EMBL" id="AFL74839.1"/>
    </source>
</evidence>
<dbReference type="EMBL" id="CP003154">
    <property type="protein sequence ID" value="AFL74839.1"/>
    <property type="molecule type" value="Genomic_DNA"/>
</dbReference>
<dbReference type="Pfam" id="PF13546">
    <property type="entry name" value="DDE_5"/>
    <property type="match status" value="1"/>
</dbReference>
<dbReference type="Proteomes" id="UP000006062">
    <property type="component" value="Chromosome"/>
</dbReference>
<feature type="domain" description="Transposase IS701-like DDE" evidence="1">
    <location>
        <begin position="37"/>
        <end position="218"/>
    </location>
</feature>
<dbReference type="eggNOG" id="COG5659">
    <property type="taxonomic scope" value="Bacteria"/>
</dbReference>
<dbReference type="KEGG" id="tvi:Thivi_2947"/>